<name>A0A6P1CZ46_9NOCA</name>
<dbReference type="Proteomes" id="UP000471166">
    <property type="component" value="Unassembled WGS sequence"/>
</dbReference>
<feature type="region of interest" description="Disordered" evidence="1">
    <location>
        <begin position="56"/>
        <end position="109"/>
    </location>
</feature>
<accession>A0A6P1CZ46</accession>
<evidence type="ECO:0000313" key="4">
    <source>
        <dbReference type="Proteomes" id="UP000471166"/>
    </source>
</evidence>
<feature type="non-terminal residue" evidence="3">
    <location>
        <position position="1"/>
    </location>
</feature>
<sequence length="109" mass="11190">EKARSRAPRPPRDVKKQSAIGRFVSTYGWRAYALPVLFAVTVIVVVDAVRAGPDPAAASGETGFGRLSPPAASAGVIGAPPGDGKFPDDLPTGMLPEGGQFVETGAGTW</sequence>
<keyword evidence="2" id="KW-0472">Membrane</keyword>
<feature type="non-terminal residue" evidence="3">
    <location>
        <position position="109"/>
    </location>
</feature>
<protein>
    <submittedName>
        <fullName evidence="3">Uncharacterized protein</fullName>
    </submittedName>
</protein>
<dbReference type="EMBL" id="JAAGVB010000344">
    <property type="protein sequence ID" value="NEW37052.1"/>
    <property type="molecule type" value="Genomic_DNA"/>
</dbReference>
<keyword evidence="2" id="KW-0812">Transmembrane</keyword>
<reference evidence="3 4" key="1">
    <citation type="submission" date="2020-01" db="EMBL/GenBank/DDBJ databases">
        <title>Genetics and antimicrobial susceptibilities of Nocardia species isolated from the soil; a comparison with species isolated from humans.</title>
        <authorList>
            <person name="Carrasco G."/>
            <person name="Monzon S."/>
            <person name="Sansegundo M."/>
            <person name="Garcia E."/>
            <person name="Garrido N."/>
            <person name="Medina M.J."/>
            <person name="Villalon P."/>
            <person name="Ramirez-Arocha A.C."/>
            <person name="Jimenez P."/>
            <person name="Cuesta I."/>
            <person name="Valdezate S."/>
        </authorList>
    </citation>
    <scope>NUCLEOTIDE SEQUENCE [LARGE SCALE GENOMIC DNA]</scope>
    <source>
        <strain evidence="3 4">CNM20110626</strain>
    </source>
</reference>
<evidence type="ECO:0000313" key="3">
    <source>
        <dbReference type="EMBL" id="NEW37052.1"/>
    </source>
</evidence>
<keyword evidence="2" id="KW-1133">Transmembrane helix</keyword>
<proteinExistence type="predicted"/>
<evidence type="ECO:0000256" key="1">
    <source>
        <dbReference type="SAM" id="MobiDB-lite"/>
    </source>
</evidence>
<dbReference type="AlphaFoldDB" id="A0A6P1CZ46"/>
<gene>
    <name evidence="3" type="ORF">GV791_31540</name>
</gene>
<organism evidence="3 4">
    <name type="scientific">Nocardia cyriacigeorgica</name>
    <dbReference type="NCBI Taxonomy" id="135487"/>
    <lineage>
        <taxon>Bacteria</taxon>
        <taxon>Bacillati</taxon>
        <taxon>Actinomycetota</taxon>
        <taxon>Actinomycetes</taxon>
        <taxon>Mycobacteriales</taxon>
        <taxon>Nocardiaceae</taxon>
        <taxon>Nocardia</taxon>
    </lineage>
</organism>
<evidence type="ECO:0000256" key="2">
    <source>
        <dbReference type="SAM" id="Phobius"/>
    </source>
</evidence>
<feature type="transmembrane region" description="Helical" evidence="2">
    <location>
        <begin position="31"/>
        <end position="49"/>
    </location>
</feature>
<comment type="caution">
    <text evidence="3">The sequence shown here is derived from an EMBL/GenBank/DDBJ whole genome shotgun (WGS) entry which is preliminary data.</text>
</comment>